<keyword evidence="3" id="KW-1185">Reference proteome</keyword>
<dbReference type="GO" id="GO:0016787">
    <property type="term" value="F:hydrolase activity"/>
    <property type="evidence" value="ECO:0007669"/>
    <property type="project" value="UniProtKB-KW"/>
</dbReference>
<accession>A0AAN1SXW3</accession>
<dbReference type="EMBL" id="AP019536">
    <property type="protein sequence ID" value="BBI98877.1"/>
    <property type="molecule type" value="Genomic_DNA"/>
</dbReference>
<evidence type="ECO:0000259" key="1">
    <source>
        <dbReference type="Pfam" id="PF12697"/>
    </source>
</evidence>
<evidence type="ECO:0000313" key="2">
    <source>
        <dbReference type="EMBL" id="BBI98877.1"/>
    </source>
</evidence>
<dbReference type="PANTHER" id="PTHR46438">
    <property type="entry name" value="ALPHA/BETA-HYDROLASES SUPERFAMILY PROTEIN"/>
    <property type="match status" value="1"/>
</dbReference>
<evidence type="ECO:0000313" key="3">
    <source>
        <dbReference type="Proteomes" id="UP001319121"/>
    </source>
</evidence>
<protein>
    <submittedName>
        <fullName evidence="2">Alpha/beta hydrolase</fullName>
    </submittedName>
</protein>
<name>A0AAN1SXW3_9PROT</name>
<dbReference type="Proteomes" id="UP001319121">
    <property type="component" value="Chromosome"/>
</dbReference>
<sequence length="167" mass="17970">MSWPGFGPVPPDPEINGIGDLVTRVVSEIDQPTALVAQSMGGVVAILAALERPELVTHLVLCVTSGGIDTLALGAQDWRPDMLQANPSYPHWFVDYKTDLSPRLAAITVPVLLLWGDADPISPLAVGIRLFELLPRSDLHVIPGGHHDLAYTHATIVAPLIDRHLDT</sequence>
<reference evidence="2 3" key="1">
    <citation type="submission" date="2019-03" db="EMBL/GenBank/DDBJ databases">
        <title>Complete genome sequence of Ferrigenium kumadai strain An22, a microaerophilic iron-oxidizing bacterium isolated from a paddy field soil.</title>
        <authorList>
            <person name="Watanabe T."/>
            <person name="Asakawa S."/>
        </authorList>
    </citation>
    <scope>NUCLEOTIDE SEQUENCE [LARGE SCALE GENOMIC DNA]</scope>
    <source>
        <strain evidence="2 3">An22</strain>
    </source>
</reference>
<dbReference type="SUPFAM" id="SSF53474">
    <property type="entry name" value="alpha/beta-Hydrolases"/>
    <property type="match status" value="1"/>
</dbReference>
<dbReference type="KEGG" id="fku:FGKAn22_05700"/>
<proteinExistence type="predicted"/>
<dbReference type="Gene3D" id="3.40.50.1820">
    <property type="entry name" value="alpha/beta hydrolase"/>
    <property type="match status" value="2"/>
</dbReference>
<feature type="domain" description="AB hydrolase-1" evidence="1">
    <location>
        <begin position="2"/>
        <end position="83"/>
    </location>
</feature>
<keyword evidence="2" id="KW-0378">Hydrolase</keyword>
<dbReference type="InterPro" id="IPR029058">
    <property type="entry name" value="AB_hydrolase_fold"/>
</dbReference>
<dbReference type="Pfam" id="PF12697">
    <property type="entry name" value="Abhydrolase_6"/>
    <property type="match status" value="1"/>
</dbReference>
<dbReference type="AlphaFoldDB" id="A0AAN1SXW3"/>
<gene>
    <name evidence="2" type="primary">bioH_2</name>
    <name evidence="2" type="ORF">FGKAn22_05700</name>
</gene>
<dbReference type="InterPro" id="IPR000073">
    <property type="entry name" value="AB_hydrolase_1"/>
</dbReference>
<organism evidence="2 3">
    <name type="scientific">Ferrigenium kumadai</name>
    <dbReference type="NCBI Taxonomy" id="1682490"/>
    <lineage>
        <taxon>Bacteria</taxon>
        <taxon>Pseudomonadati</taxon>
        <taxon>Pseudomonadota</taxon>
        <taxon>Betaproteobacteria</taxon>
        <taxon>Nitrosomonadales</taxon>
        <taxon>Gallionellaceae</taxon>
        <taxon>Ferrigenium</taxon>
    </lineage>
</organism>